<proteinExistence type="predicted"/>
<dbReference type="InterPro" id="IPR015942">
    <property type="entry name" value="Asp/Glu/hydantoin_racemase"/>
</dbReference>
<dbReference type="Pfam" id="PF01177">
    <property type="entry name" value="Asp_Glu_race"/>
    <property type="match status" value="1"/>
</dbReference>
<evidence type="ECO:0008006" key="3">
    <source>
        <dbReference type="Google" id="ProtNLM"/>
    </source>
</evidence>
<dbReference type="EMBL" id="BOML01000051">
    <property type="protein sequence ID" value="GIE05017.1"/>
    <property type="molecule type" value="Genomic_DNA"/>
</dbReference>
<evidence type="ECO:0000313" key="1">
    <source>
        <dbReference type="EMBL" id="GIE05017.1"/>
    </source>
</evidence>
<gene>
    <name evidence="1" type="ORF">Adu01nite_63670</name>
</gene>
<name>A0ABQ3Z5B6_9ACTN</name>
<evidence type="ECO:0000313" key="2">
    <source>
        <dbReference type="Proteomes" id="UP000637628"/>
    </source>
</evidence>
<accession>A0ABQ3Z5B6</accession>
<organism evidence="1 2">
    <name type="scientific">Paractinoplanes durhamensis</name>
    <dbReference type="NCBI Taxonomy" id="113563"/>
    <lineage>
        <taxon>Bacteria</taxon>
        <taxon>Bacillati</taxon>
        <taxon>Actinomycetota</taxon>
        <taxon>Actinomycetes</taxon>
        <taxon>Micromonosporales</taxon>
        <taxon>Micromonosporaceae</taxon>
        <taxon>Paractinoplanes</taxon>
    </lineage>
</organism>
<sequence length="217" mass="22781">MTTIGFLHTADVHVPVFHELRAELAPGWADLHVVDPALLADAQRDGITAELAGRVDARLHELADRGADLIVCTCSSLAEYAESRTSDLGVPVLRVDRPMAEAAVAAGERIAVLATVDSTLAPTCALLRTAAERAGRRVTLIETPCPGAWSLFLQGDLRAYAEKVADRAREIAPGVDVIVLAQASLTPAAELLTDLAIPVLTSPRTAVARAVAEATPA</sequence>
<dbReference type="Proteomes" id="UP000637628">
    <property type="component" value="Unassembled WGS sequence"/>
</dbReference>
<reference evidence="1 2" key="1">
    <citation type="submission" date="2021-01" db="EMBL/GenBank/DDBJ databases">
        <title>Whole genome shotgun sequence of Actinoplanes durhamensis NBRC 14914.</title>
        <authorList>
            <person name="Komaki H."/>
            <person name="Tamura T."/>
        </authorList>
    </citation>
    <scope>NUCLEOTIDE SEQUENCE [LARGE SCALE GENOMIC DNA]</scope>
    <source>
        <strain evidence="1 2">NBRC 14914</strain>
    </source>
</reference>
<comment type="caution">
    <text evidence="1">The sequence shown here is derived from an EMBL/GenBank/DDBJ whole genome shotgun (WGS) entry which is preliminary data.</text>
</comment>
<protein>
    <recommendedName>
        <fullName evidence="3">Arylsulfatase</fullName>
    </recommendedName>
</protein>
<dbReference type="RefSeq" id="WP_203732291.1">
    <property type="nucleotide sequence ID" value="NZ_BAAATX010000012.1"/>
</dbReference>
<keyword evidence="2" id="KW-1185">Reference proteome</keyword>